<evidence type="ECO:0000259" key="1">
    <source>
        <dbReference type="Pfam" id="PF26078"/>
    </source>
</evidence>
<sequence length="301" mass="31931">MARAMTVTTAIVDLSKLDPPTIVEQLDYETILARKVARMQALLPDFDATVDSDPAMKVMQVAAYDELLLRQDFQERLVGRLLAYATGATLDHIGAAIGVGRLVVTPANATTGAVTVYEDDDSFRARIVLGPEGFAAAGPELAYVKRAKDAGVDVLDASAISPAPGEVLVTVLSRSGDGTAPEALVQAVRDIVTDKAVRPVGDFVTVAAATQLRFVIDARLWTFAGPDPALLIATSRKQLDKYLIDARRLGRNVTLSGINAALTTPGVQRVEIVSPATDIVCDRTQAALCTTLTITHGGYDD</sequence>
<dbReference type="Pfam" id="PF26078">
    <property type="entry name" value="Baseplate_J_M"/>
    <property type="match status" value="1"/>
</dbReference>
<dbReference type="PIRSF" id="PIRSF020481">
    <property type="entry name" value="BAP"/>
    <property type="match status" value="1"/>
</dbReference>
<feature type="domain" description="Baseplate J-like central" evidence="1">
    <location>
        <begin position="136"/>
        <end position="208"/>
    </location>
</feature>
<dbReference type="InterPro" id="IPR014507">
    <property type="entry name" value="Baseplate_assembly_J_pred"/>
</dbReference>
<evidence type="ECO:0000313" key="4">
    <source>
        <dbReference type="Proteomes" id="UP000244013"/>
    </source>
</evidence>
<proteinExistence type="predicted"/>
<dbReference type="EMBL" id="QAYE01000009">
    <property type="protein sequence ID" value="PTW44687.1"/>
    <property type="molecule type" value="Genomic_DNA"/>
</dbReference>
<dbReference type="PANTHER" id="PTHR35862:SF1">
    <property type="entry name" value="FELS-2 PROPHAGE PROTEIN"/>
    <property type="match status" value="1"/>
</dbReference>
<comment type="caution">
    <text evidence="3">The sequence shown here is derived from an EMBL/GenBank/DDBJ whole genome shotgun (WGS) entry which is preliminary data.</text>
</comment>
<evidence type="ECO:0000313" key="3">
    <source>
        <dbReference type="EMBL" id="PTW44687.1"/>
    </source>
</evidence>
<accession>A0A2T5TZJ9</accession>
<feature type="domain" description="Baseplate J-like C-terminal" evidence="2">
    <location>
        <begin position="216"/>
        <end position="295"/>
    </location>
</feature>
<gene>
    <name evidence="3" type="ORF">C8J25_109117</name>
</gene>
<dbReference type="PANTHER" id="PTHR35862">
    <property type="entry name" value="FELS-2 PROPHAGE PROTEIN"/>
    <property type="match status" value="1"/>
</dbReference>
<dbReference type="InterPro" id="IPR052726">
    <property type="entry name" value="Phage_Baseplate_Hub"/>
</dbReference>
<organism evidence="3 4">
    <name type="scientific">Sphingomonas faeni</name>
    <dbReference type="NCBI Taxonomy" id="185950"/>
    <lineage>
        <taxon>Bacteria</taxon>
        <taxon>Pseudomonadati</taxon>
        <taxon>Pseudomonadota</taxon>
        <taxon>Alphaproteobacteria</taxon>
        <taxon>Sphingomonadales</taxon>
        <taxon>Sphingomonadaceae</taxon>
        <taxon>Sphingomonas</taxon>
    </lineage>
</organism>
<dbReference type="InterPro" id="IPR058531">
    <property type="entry name" value="Baseplate_J_M"/>
</dbReference>
<reference evidence="3 4" key="1">
    <citation type="submission" date="2018-04" db="EMBL/GenBank/DDBJ databases">
        <title>Genomic Encyclopedia of Type Strains, Phase III (KMG-III): the genomes of soil and plant-associated and newly described type strains.</title>
        <authorList>
            <person name="Whitman W."/>
        </authorList>
    </citation>
    <scope>NUCLEOTIDE SEQUENCE [LARGE SCALE GENOMIC DNA]</scope>
    <source>
        <strain evidence="3 4">MA-olki</strain>
    </source>
</reference>
<dbReference type="Pfam" id="PF26079">
    <property type="entry name" value="Baseplate_J_C"/>
    <property type="match status" value="1"/>
</dbReference>
<dbReference type="Proteomes" id="UP000244013">
    <property type="component" value="Unassembled WGS sequence"/>
</dbReference>
<dbReference type="InterPro" id="IPR058530">
    <property type="entry name" value="Baseplate_J-like_C"/>
</dbReference>
<dbReference type="AlphaFoldDB" id="A0A2T5TZJ9"/>
<evidence type="ECO:0000259" key="2">
    <source>
        <dbReference type="Pfam" id="PF26079"/>
    </source>
</evidence>
<name>A0A2T5TZJ9_9SPHN</name>
<protein>
    <submittedName>
        <fullName evidence="3">Phage-related baseplate assembly protein</fullName>
    </submittedName>
</protein>